<dbReference type="PANTHER" id="PTHR31912">
    <property type="entry name" value="IP13529P"/>
    <property type="match status" value="1"/>
</dbReference>
<evidence type="ECO:0000256" key="2">
    <source>
        <dbReference type="SAM" id="MobiDB-lite"/>
    </source>
</evidence>
<evidence type="ECO:0000313" key="4">
    <source>
        <dbReference type="EMBL" id="CAJ1057796.1"/>
    </source>
</evidence>
<dbReference type="PANTHER" id="PTHR31912:SF34">
    <property type="entry name" value="NOTOCHORD-RELATED PROTEIN"/>
    <property type="match status" value="1"/>
</dbReference>
<evidence type="ECO:0000313" key="5">
    <source>
        <dbReference type="Proteomes" id="UP001178508"/>
    </source>
</evidence>
<accession>A0AAV1FAN3</accession>
<reference evidence="4" key="1">
    <citation type="submission" date="2023-08" db="EMBL/GenBank/DDBJ databases">
        <authorList>
            <person name="Alioto T."/>
            <person name="Alioto T."/>
            <person name="Gomez Garrido J."/>
        </authorList>
    </citation>
    <scope>NUCLEOTIDE SEQUENCE</scope>
</reference>
<organism evidence="4 5">
    <name type="scientific">Xyrichtys novacula</name>
    <name type="common">Pearly razorfish</name>
    <name type="synonym">Hemipteronotus novacula</name>
    <dbReference type="NCBI Taxonomy" id="13765"/>
    <lineage>
        <taxon>Eukaryota</taxon>
        <taxon>Metazoa</taxon>
        <taxon>Chordata</taxon>
        <taxon>Craniata</taxon>
        <taxon>Vertebrata</taxon>
        <taxon>Euteleostomi</taxon>
        <taxon>Actinopterygii</taxon>
        <taxon>Neopterygii</taxon>
        <taxon>Teleostei</taxon>
        <taxon>Neoteleostei</taxon>
        <taxon>Acanthomorphata</taxon>
        <taxon>Eupercaria</taxon>
        <taxon>Labriformes</taxon>
        <taxon>Labridae</taxon>
        <taxon>Xyrichtys</taxon>
    </lineage>
</organism>
<feature type="domain" description="C2H2-type" evidence="3">
    <location>
        <begin position="2"/>
        <end position="29"/>
    </location>
</feature>
<sequence>MFLCYVCKAHHKSSALLCQHLRLHHGLYPGKTLRLKCGQPGCCSSFCTYSGFKKHLVHFHRDVALTTSAKNVDSQDEVGEPSTSQAMRTDSPTTTQLSVDNNLVLNMCGPVVAQLQASGVAESTVQAMVGSMEELVNDIHRQAKEAVLSCTSEIQGTDLEKKVEKCFDQLKNPFSSLNTRVKRQKFFEEKWEIVEPVEYVLGVRFDVRRDPTTGVYSQVPVTDKFVYTPILGTLKSMFKNTELCESFLQAKHHEEGVYKDICDGSYFKSNILFSQKKHALQIQLYFDEFETANPLGSKKGIHKLGCIYFVLRNLPPKYNSVLMNIHVVALFHSQDLKTYGFDDILKPLVDDLKILETQGIQVPFSDLPLHGSVIQVTGDNLGLHGLFGFVESFSATYFCRFCLTSKVESQSVFTEDDPGMIFRTKEIHAEHCAALQDNPMLGSTFGVKKTCLLNTLNFFHTSDNYAVDIMHDLLEGVVQYELKLTFQYLVSHKYLSLESLSQRVQSFNYGYIERKNRPSGLKMDDSSKDLGLNAIQSWCLVRNAPLIFGDVLERDNCYWNLLLLLIQIVNVVFSPIVTNGMTYYLKHLIKDHHKLFKSLFSQKRLIPKHHFMLHYPRCIRKIGPLLHVWCMRFEAKHNFFKRSVKNFKNITKTLVKQHQRQLAYHWENFDFQRFEFGPVKKKTVDSLEGGEVLSAVFHVNAYWEVSTTNWVKNYGTEYQIGMFVCTGTNMEIPIFRKVTNIIIHDEQAFILTCRVDTLYFDDHFNAYCINEREDSFSVLPIKELIYHRPYDKQFSNEMCDKTYIVPHCHIV</sequence>
<protein>
    <submittedName>
        <fullName evidence="4">Uncharacterized protein LOC118469901 isoform X1</fullName>
    </submittedName>
</protein>
<keyword evidence="1" id="KW-0479">Metal-binding</keyword>
<dbReference type="GO" id="GO:0008270">
    <property type="term" value="F:zinc ion binding"/>
    <property type="evidence" value="ECO:0007669"/>
    <property type="project" value="UniProtKB-KW"/>
</dbReference>
<keyword evidence="1" id="KW-0863">Zinc-finger</keyword>
<dbReference type="PROSITE" id="PS50157">
    <property type="entry name" value="ZINC_FINGER_C2H2_2"/>
    <property type="match status" value="1"/>
</dbReference>
<gene>
    <name evidence="4" type="ORF">XNOV1_A040441</name>
</gene>
<evidence type="ECO:0000256" key="1">
    <source>
        <dbReference type="PROSITE-ProRule" id="PRU00042"/>
    </source>
</evidence>
<name>A0AAV1FAN3_XYRNO</name>
<keyword evidence="5" id="KW-1185">Reference proteome</keyword>
<proteinExistence type="predicted"/>
<dbReference type="AlphaFoldDB" id="A0AAV1FAN3"/>
<dbReference type="InterPro" id="IPR013087">
    <property type="entry name" value="Znf_C2H2_type"/>
</dbReference>
<dbReference type="Proteomes" id="UP001178508">
    <property type="component" value="Chromosome 6"/>
</dbReference>
<evidence type="ECO:0000259" key="3">
    <source>
        <dbReference type="PROSITE" id="PS50157"/>
    </source>
</evidence>
<keyword evidence="1" id="KW-0862">Zinc</keyword>
<feature type="compositionally biased region" description="Polar residues" evidence="2">
    <location>
        <begin position="81"/>
        <end position="94"/>
    </location>
</feature>
<feature type="region of interest" description="Disordered" evidence="2">
    <location>
        <begin position="70"/>
        <end position="94"/>
    </location>
</feature>
<dbReference type="EMBL" id="OY660869">
    <property type="protein sequence ID" value="CAJ1057796.1"/>
    <property type="molecule type" value="Genomic_DNA"/>
</dbReference>